<dbReference type="InterPro" id="IPR056884">
    <property type="entry name" value="NPHP3-like_N"/>
</dbReference>
<dbReference type="InterPro" id="IPR036770">
    <property type="entry name" value="Ankyrin_rpt-contain_sf"/>
</dbReference>
<evidence type="ECO:0000313" key="6">
    <source>
        <dbReference type="Proteomes" id="UP001302745"/>
    </source>
</evidence>
<dbReference type="SUPFAM" id="SSF48403">
    <property type="entry name" value="Ankyrin repeat"/>
    <property type="match status" value="1"/>
</dbReference>
<dbReference type="Pfam" id="PF24883">
    <property type="entry name" value="NPHP3_N"/>
    <property type="match status" value="1"/>
</dbReference>
<dbReference type="PANTHER" id="PTHR24173:SF74">
    <property type="entry name" value="ANKYRIN REPEAT DOMAIN-CONTAINING PROTEIN 16"/>
    <property type="match status" value="1"/>
</dbReference>
<dbReference type="Gene3D" id="1.25.40.20">
    <property type="entry name" value="Ankyrin repeat-containing domain"/>
    <property type="match status" value="2"/>
</dbReference>
<dbReference type="AlphaFoldDB" id="A0AAN6VMR8"/>
<dbReference type="SMART" id="SM00248">
    <property type="entry name" value="ANK"/>
    <property type="match status" value="6"/>
</dbReference>
<dbReference type="PROSITE" id="PS50088">
    <property type="entry name" value="ANK_REPEAT"/>
    <property type="match status" value="2"/>
</dbReference>
<dbReference type="PROSITE" id="PS50297">
    <property type="entry name" value="ANK_REP_REGION"/>
    <property type="match status" value="2"/>
</dbReference>
<evidence type="ECO:0000256" key="2">
    <source>
        <dbReference type="ARBA" id="ARBA00023043"/>
    </source>
</evidence>
<accession>A0AAN6VMR8</accession>
<evidence type="ECO:0000313" key="5">
    <source>
        <dbReference type="EMBL" id="KAK4153165.1"/>
    </source>
</evidence>
<dbReference type="Gene3D" id="3.40.50.300">
    <property type="entry name" value="P-loop containing nucleotide triphosphate hydrolases"/>
    <property type="match status" value="1"/>
</dbReference>
<keyword evidence="6" id="KW-1185">Reference proteome</keyword>
<gene>
    <name evidence="5" type="ORF">C8A00DRAFT_34108</name>
</gene>
<dbReference type="SUPFAM" id="SSF52540">
    <property type="entry name" value="P-loop containing nucleoside triphosphate hydrolases"/>
    <property type="match status" value="1"/>
</dbReference>
<evidence type="ECO:0000259" key="4">
    <source>
        <dbReference type="Pfam" id="PF24883"/>
    </source>
</evidence>
<keyword evidence="1" id="KW-0677">Repeat</keyword>
<comment type="caution">
    <text evidence="5">The sequence shown here is derived from an EMBL/GenBank/DDBJ whole genome shotgun (WGS) entry which is preliminary data.</text>
</comment>
<name>A0AAN6VMR8_9PEZI</name>
<evidence type="ECO:0000256" key="1">
    <source>
        <dbReference type="ARBA" id="ARBA00022737"/>
    </source>
</evidence>
<dbReference type="InterPro" id="IPR027417">
    <property type="entry name" value="P-loop_NTPase"/>
</dbReference>
<feature type="repeat" description="ANK" evidence="3">
    <location>
        <begin position="927"/>
        <end position="951"/>
    </location>
</feature>
<dbReference type="Proteomes" id="UP001302745">
    <property type="component" value="Unassembled WGS sequence"/>
</dbReference>
<reference evidence="5" key="2">
    <citation type="submission" date="2023-05" db="EMBL/GenBank/DDBJ databases">
        <authorList>
            <consortium name="Lawrence Berkeley National Laboratory"/>
            <person name="Steindorff A."/>
            <person name="Hensen N."/>
            <person name="Bonometti L."/>
            <person name="Westerberg I."/>
            <person name="Brannstrom I.O."/>
            <person name="Guillou S."/>
            <person name="Cros-Aarteil S."/>
            <person name="Calhoun S."/>
            <person name="Haridas S."/>
            <person name="Kuo A."/>
            <person name="Mondo S."/>
            <person name="Pangilinan J."/>
            <person name="Riley R."/>
            <person name="Labutti K."/>
            <person name="Andreopoulos B."/>
            <person name="Lipzen A."/>
            <person name="Chen C."/>
            <person name="Yanf M."/>
            <person name="Daum C."/>
            <person name="Ng V."/>
            <person name="Clum A."/>
            <person name="Ohm R."/>
            <person name="Martin F."/>
            <person name="Silar P."/>
            <person name="Natvig D."/>
            <person name="Lalanne C."/>
            <person name="Gautier V."/>
            <person name="Ament-Velasquez S.L."/>
            <person name="Kruys A."/>
            <person name="Hutchinson M.I."/>
            <person name="Powell A.J."/>
            <person name="Barry K."/>
            <person name="Miller A.N."/>
            <person name="Grigoriev I.V."/>
            <person name="Debuchy R."/>
            <person name="Gladieux P."/>
            <person name="Thoren M.H."/>
            <person name="Johannesson H."/>
        </authorList>
    </citation>
    <scope>NUCLEOTIDE SEQUENCE</scope>
    <source>
        <strain evidence="5">CBS 538.74</strain>
    </source>
</reference>
<sequence>MLSIRRYYYKNKLVIFAADAVKWYDWKQVYNEIKEAEEDYRQCSSQYYQESALSAIRSLDVHLQQQERQDRYNDTINQWSNYRTHRTRTDPPELLAGTGGWFFKHPAFTAWSGWTPPSRLLLLKANPGCGKSVLASEVVKRLEEEGRLTVCHFFFKEGSGDSSAETALCAILHQLLSRHGELLDRPMKGGLSIVNYAQQNKNAPPERKVEVLWDILEAATHDYESQNVGVVCVLDALNECESQVEILNLFEQRLRQCSNKALSGIRFLITSRFTFSETAGPSSRFALIDVERIETDAQASRTGRERERDFERVIQHRVESITASSSEQTKLKKLLGLSPGQPQRSLLWVDLVFKFLAQKKKKANFFSNWLSNVELLPQTVDDAYGRLLEQSEQHWSQKDDLITIFQIIIAARRALRLRELCEACAIHGGDDAMVQQARAGSLPIHEFKETIQQKCGFFLVLDEEENVAFFHQTAQDFLRAALSPRAAGKTAEHSSWKGSVDVTSAHTLVAQICAQSIFLSLVDEDEEDGGSLDVENPSMDFKTWAMRKPFFPYAARMLDYHLENSSIGTEAKYRYLFADAAMRRSQLRERPNRLSDKLQMLSSKLLALEGDSTMPPSKLMSINPAATDDFPHLMAVGPAELSVSIGAKNGPRYSKLLGTLSDSYFSRFELLGSLRDLEQAIDLYLGAETRGPSYGGGSKASQRLESFVKLLLEPGAVDMNAKAIGQKFSQRAAASGKAPIVKLLLSTGKIDVGGRDEDGKTALWWAIRNSHHAIVWLLFETGKADIEPDQEKLLFRWAASRGNEEIVRRLVNTDNFDLNARDSDGTTAIWQAAKYGRNGIIDLLVRTGRVEIDARDSNGQTPLGRAAQNGLTATADLLLSTGKADPDARDKDGRTPLWHAASHGNEDVVKLLILSGETVDLDAKDTEGQSPLWIAAVKGHKETVRVLLSSGNVDPDTRDSTGRRLQSVAAEEGLDAIVEMLAGHTKQPT</sequence>
<dbReference type="InterPro" id="IPR002110">
    <property type="entry name" value="Ankyrin_rpt"/>
</dbReference>
<dbReference type="PANTHER" id="PTHR24173">
    <property type="entry name" value="ANKYRIN REPEAT CONTAINING"/>
    <property type="match status" value="1"/>
</dbReference>
<feature type="domain" description="Nephrocystin 3-like N-terminal" evidence="4">
    <location>
        <begin position="97"/>
        <end position="272"/>
    </location>
</feature>
<reference evidence="5" key="1">
    <citation type="journal article" date="2023" name="Mol. Phylogenet. Evol.">
        <title>Genome-scale phylogeny and comparative genomics of the fungal order Sordariales.</title>
        <authorList>
            <person name="Hensen N."/>
            <person name="Bonometti L."/>
            <person name="Westerberg I."/>
            <person name="Brannstrom I.O."/>
            <person name="Guillou S."/>
            <person name="Cros-Aarteil S."/>
            <person name="Calhoun S."/>
            <person name="Haridas S."/>
            <person name="Kuo A."/>
            <person name="Mondo S."/>
            <person name="Pangilinan J."/>
            <person name="Riley R."/>
            <person name="LaButti K."/>
            <person name="Andreopoulos B."/>
            <person name="Lipzen A."/>
            <person name="Chen C."/>
            <person name="Yan M."/>
            <person name="Daum C."/>
            <person name="Ng V."/>
            <person name="Clum A."/>
            <person name="Steindorff A."/>
            <person name="Ohm R.A."/>
            <person name="Martin F."/>
            <person name="Silar P."/>
            <person name="Natvig D.O."/>
            <person name="Lalanne C."/>
            <person name="Gautier V."/>
            <person name="Ament-Velasquez S.L."/>
            <person name="Kruys A."/>
            <person name="Hutchinson M.I."/>
            <person name="Powell A.J."/>
            <person name="Barry K."/>
            <person name="Miller A.N."/>
            <person name="Grigoriev I.V."/>
            <person name="Debuchy R."/>
            <person name="Gladieux P."/>
            <person name="Hiltunen Thoren M."/>
            <person name="Johannesson H."/>
        </authorList>
    </citation>
    <scope>NUCLEOTIDE SEQUENCE</scope>
    <source>
        <strain evidence="5">CBS 538.74</strain>
    </source>
</reference>
<proteinExistence type="predicted"/>
<keyword evidence="2 3" id="KW-0040">ANK repeat</keyword>
<dbReference type="Pfam" id="PF12796">
    <property type="entry name" value="Ank_2"/>
    <property type="match status" value="3"/>
</dbReference>
<feature type="repeat" description="ANK" evidence="3">
    <location>
        <begin position="892"/>
        <end position="924"/>
    </location>
</feature>
<dbReference type="EMBL" id="MU856949">
    <property type="protein sequence ID" value="KAK4153165.1"/>
    <property type="molecule type" value="Genomic_DNA"/>
</dbReference>
<protein>
    <recommendedName>
        <fullName evidence="4">Nephrocystin 3-like N-terminal domain-containing protein</fullName>
    </recommendedName>
</protein>
<organism evidence="5 6">
    <name type="scientific">Chaetomidium leptoderma</name>
    <dbReference type="NCBI Taxonomy" id="669021"/>
    <lineage>
        <taxon>Eukaryota</taxon>
        <taxon>Fungi</taxon>
        <taxon>Dikarya</taxon>
        <taxon>Ascomycota</taxon>
        <taxon>Pezizomycotina</taxon>
        <taxon>Sordariomycetes</taxon>
        <taxon>Sordariomycetidae</taxon>
        <taxon>Sordariales</taxon>
        <taxon>Chaetomiaceae</taxon>
        <taxon>Chaetomidium</taxon>
    </lineage>
</organism>
<evidence type="ECO:0000256" key="3">
    <source>
        <dbReference type="PROSITE-ProRule" id="PRU00023"/>
    </source>
</evidence>